<feature type="compositionally biased region" description="Acidic residues" evidence="1">
    <location>
        <begin position="70"/>
        <end position="81"/>
    </location>
</feature>
<keyword evidence="2" id="KW-0812">Transmembrane</keyword>
<proteinExistence type="predicted"/>
<feature type="transmembrane region" description="Helical" evidence="2">
    <location>
        <begin position="28"/>
        <end position="49"/>
    </location>
</feature>
<name>A0A1I7ZXS3_9BILA</name>
<evidence type="ECO:0000256" key="2">
    <source>
        <dbReference type="SAM" id="Phobius"/>
    </source>
</evidence>
<feature type="region of interest" description="Disordered" evidence="1">
    <location>
        <begin position="61"/>
        <end position="81"/>
    </location>
</feature>
<dbReference type="Proteomes" id="UP000095287">
    <property type="component" value="Unplaced"/>
</dbReference>
<dbReference type="AlphaFoldDB" id="A0A1I7ZXS3"/>
<sequence>MGIDWAYEATINETCTHWSSSEDTWFGFRLWLGLGVAFGMSGTMVYYTWKSLRREQRLRRLREVPGTPEDQPEEQMADTEF</sequence>
<keyword evidence="2" id="KW-0472">Membrane</keyword>
<evidence type="ECO:0000256" key="1">
    <source>
        <dbReference type="SAM" id="MobiDB-lite"/>
    </source>
</evidence>
<organism evidence="3 4">
    <name type="scientific">Steinernema glaseri</name>
    <dbReference type="NCBI Taxonomy" id="37863"/>
    <lineage>
        <taxon>Eukaryota</taxon>
        <taxon>Metazoa</taxon>
        <taxon>Ecdysozoa</taxon>
        <taxon>Nematoda</taxon>
        <taxon>Chromadorea</taxon>
        <taxon>Rhabditida</taxon>
        <taxon>Tylenchina</taxon>
        <taxon>Panagrolaimomorpha</taxon>
        <taxon>Strongyloidoidea</taxon>
        <taxon>Steinernematidae</taxon>
        <taxon>Steinernema</taxon>
    </lineage>
</organism>
<keyword evidence="3" id="KW-1185">Reference proteome</keyword>
<keyword evidence="2" id="KW-1133">Transmembrane helix</keyword>
<evidence type="ECO:0000313" key="4">
    <source>
        <dbReference type="WBParaSite" id="L893_g30842.t1"/>
    </source>
</evidence>
<evidence type="ECO:0000313" key="3">
    <source>
        <dbReference type="Proteomes" id="UP000095287"/>
    </source>
</evidence>
<protein>
    <submittedName>
        <fullName evidence="4">Transmembrane protein</fullName>
    </submittedName>
</protein>
<accession>A0A1I7ZXS3</accession>
<dbReference type="WBParaSite" id="L893_g30842.t1">
    <property type="protein sequence ID" value="L893_g30842.t1"/>
    <property type="gene ID" value="L893_g30842"/>
</dbReference>
<reference evidence="4" key="1">
    <citation type="submission" date="2016-11" db="UniProtKB">
        <authorList>
            <consortium name="WormBaseParasite"/>
        </authorList>
    </citation>
    <scope>IDENTIFICATION</scope>
</reference>